<accession>A0A087HJ55</accession>
<dbReference type="Proteomes" id="UP000029120">
    <property type="component" value="Chromosome 2"/>
</dbReference>
<dbReference type="Gramene" id="KFK42157">
    <property type="protein sequence ID" value="KFK42157"/>
    <property type="gene ID" value="AALP_AA2G218700"/>
</dbReference>
<name>A0A087HJ55_ARAAL</name>
<gene>
    <name evidence="1" type="ordered locus">AALP_Aa2g218700</name>
</gene>
<evidence type="ECO:0000313" key="1">
    <source>
        <dbReference type="EMBL" id="KFK42157.1"/>
    </source>
</evidence>
<organism evidence="1 2">
    <name type="scientific">Arabis alpina</name>
    <name type="common">Alpine rock-cress</name>
    <dbReference type="NCBI Taxonomy" id="50452"/>
    <lineage>
        <taxon>Eukaryota</taxon>
        <taxon>Viridiplantae</taxon>
        <taxon>Streptophyta</taxon>
        <taxon>Embryophyta</taxon>
        <taxon>Tracheophyta</taxon>
        <taxon>Spermatophyta</taxon>
        <taxon>Magnoliopsida</taxon>
        <taxon>eudicotyledons</taxon>
        <taxon>Gunneridae</taxon>
        <taxon>Pentapetalae</taxon>
        <taxon>rosids</taxon>
        <taxon>malvids</taxon>
        <taxon>Brassicales</taxon>
        <taxon>Brassicaceae</taxon>
        <taxon>Arabideae</taxon>
        <taxon>Arabis</taxon>
    </lineage>
</organism>
<evidence type="ECO:0000313" key="2">
    <source>
        <dbReference type="Proteomes" id="UP000029120"/>
    </source>
</evidence>
<keyword evidence="2" id="KW-1185">Reference proteome</keyword>
<sequence>MGNSKISAFHMRQIFQFLGNFEVSKKKQRLFRRGFSGETNKALRPKKDSVFNKAQNKEVNFT</sequence>
<protein>
    <submittedName>
        <fullName evidence="1">Uncharacterized protein</fullName>
    </submittedName>
</protein>
<dbReference type="AlphaFoldDB" id="A0A087HJ55"/>
<reference evidence="2" key="1">
    <citation type="journal article" date="2015" name="Nat. Plants">
        <title>Genome expansion of Arabis alpina linked with retrotransposition and reduced symmetric DNA methylation.</title>
        <authorList>
            <person name="Willing E.M."/>
            <person name="Rawat V."/>
            <person name="Mandakova T."/>
            <person name="Maumus F."/>
            <person name="James G.V."/>
            <person name="Nordstroem K.J."/>
            <person name="Becker C."/>
            <person name="Warthmann N."/>
            <person name="Chica C."/>
            <person name="Szarzynska B."/>
            <person name="Zytnicki M."/>
            <person name="Albani M.C."/>
            <person name="Kiefer C."/>
            <person name="Bergonzi S."/>
            <person name="Castaings L."/>
            <person name="Mateos J.L."/>
            <person name="Berns M.C."/>
            <person name="Bujdoso N."/>
            <person name="Piofczyk T."/>
            <person name="de Lorenzo L."/>
            <person name="Barrero-Sicilia C."/>
            <person name="Mateos I."/>
            <person name="Piednoel M."/>
            <person name="Hagmann J."/>
            <person name="Chen-Min-Tao R."/>
            <person name="Iglesias-Fernandez R."/>
            <person name="Schuster S.C."/>
            <person name="Alonso-Blanco C."/>
            <person name="Roudier F."/>
            <person name="Carbonero P."/>
            <person name="Paz-Ares J."/>
            <person name="Davis S.J."/>
            <person name="Pecinka A."/>
            <person name="Quesneville H."/>
            <person name="Colot V."/>
            <person name="Lysak M.A."/>
            <person name="Weigel D."/>
            <person name="Coupland G."/>
            <person name="Schneeberger K."/>
        </authorList>
    </citation>
    <scope>NUCLEOTIDE SEQUENCE [LARGE SCALE GENOMIC DNA]</scope>
    <source>
        <strain evidence="2">cv. Pajares</strain>
    </source>
</reference>
<dbReference type="EMBL" id="CM002870">
    <property type="protein sequence ID" value="KFK42157.1"/>
    <property type="molecule type" value="Genomic_DNA"/>
</dbReference>
<proteinExistence type="predicted"/>